<dbReference type="SMART" id="SM00479">
    <property type="entry name" value="EXOIII"/>
    <property type="match status" value="1"/>
</dbReference>
<dbReference type="GO" id="GO:0016887">
    <property type="term" value="F:ATP hydrolysis activity"/>
    <property type="evidence" value="ECO:0007669"/>
    <property type="project" value="RHEA"/>
</dbReference>
<dbReference type="STRING" id="449659.IV66_GL000232"/>
<dbReference type="HAMAP" id="MF_02206">
    <property type="entry name" value="DinG_exonucl"/>
    <property type="match status" value="1"/>
</dbReference>
<evidence type="ECO:0000256" key="5">
    <source>
        <dbReference type="ARBA" id="ARBA00022722"/>
    </source>
</evidence>
<dbReference type="AlphaFoldDB" id="A0A0R2LM37"/>
<dbReference type="NCBIfam" id="TIGR01407">
    <property type="entry name" value="dinG_rel"/>
    <property type="match status" value="1"/>
</dbReference>
<evidence type="ECO:0000259" key="14">
    <source>
        <dbReference type="PROSITE" id="PS51192"/>
    </source>
</evidence>
<dbReference type="InterPro" id="IPR014013">
    <property type="entry name" value="Helic_SF1/SF2_ATP-bd_DinG/Rad3"/>
</dbReference>
<dbReference type="SUPFAM" id="SSF53098">
    <property type="entry name" value="Ribonuclease H-like"/>
    <property type="match status" value="1"/>
</dbReference>
<dbReference type="CDD" id="cd06127">
    <property type="entry name" value="DEDDh"/>
    <property type="match status" value="1"/>
</dbReference>
<evidence type="ECO:0000259" key="15">
    <source>
        <dbReference type="PROSITE" id="PS51193"/>
    </source>
</evidence>
<comment type="catalytic activity">
    <reaction evidence="11">
        <text>ATP + H2O = ADP + phosphate + H(+)</text>
        <dbReference type="Rhea" id="RHEA:13065"/>
        <dbReference type="ChEBI" id="CHEBI:15377"/>
        <dbReference type="ChEBI" id="CHEBI:15378"/>
        <dbReference type="ChEBI" id="CHEBI:30616"/>
        <dbReference type="ChEBI" id="CHEBI:43474"/>
        <dbReference type="ChEBI" id="CHEBI:456216"/>
        <dbReference type="EC" id="5.6.2.3"/>
    </reaction>
</comment>
<dbReference type="GO" id="GO:0006260">
    <property type="term" value="P:DNA replication"/>
    <property type="evidence" value="ECO:0007669"/>
    <property type="project" value="UniProtKB-KW"/>
</dbReference>
<keyword evidence="10" id="KW-0239">DNA-directed DNA polymerase</keyword>
<evidence type="ECO:0000256" key="9">
    <source>
        <dbReference type="ARBA" id="ARBA00022840"/>
    </source>
</evidence>
<keyword evidence="3" id="KW-0548">Nucleotidyltransferase</keyword>
<feature type="domain" description="Helicase ATP-binding" evidence="14">
    <location>
        <begin position="297"/>
        <end position="501"/>
    </location>
</feature>
<dbReference type="NCBIfam" id="TIGR00573">
    <property type="entry name" value="dnaq"/>
    <property type="match status" value="1"/>
</dbReference>
<gene>
    <name evidence="12 13" type="primary">dinG</name>
    <name evidence="16" type="ORF">IV66_GL000232</name>
</gene>
<evidence type="ECO:0000256" key="4">
    <source>
        <dbReference type="ARBA" id="ARBA00022705"/>
    </source>
</evidence>
<dbReference type="Gene3D" id="3.40.50.300">
    <property type="entry name" value="P-loop containing nucleotide triphosphate hydrolases"/>
    <property type="match status" value="2"/>
</dbReference>
<dbReference type="InterPro" id="IPR036397">
    <property type="entry name" value="RNaseH_sf"/>
</dbReference>
<keyword evidence="7 12" id="KW-0378">Hydrolase</keyword>
<dbReference type="GO" id="GO:0003887">
    <property type="term" value="F:DNA-directed DNA polymerase activity"/>
    <property type="evidence" value="ECO:0007669"/>
    <property type="project" value="UniProtKB-KW"/>
</dbReference>
<dbReference type="InterPro" id="IPR006310">
    <property type="entry name" value="DinG"/>
</dbReference>
<dbReference type="InterPro" id="IPR006555">
    <property type="entry name" value="ATP-dep_Helicase_C"/>
</dbReference>
<evidence type="ECO:0000313" key="17">
    <source>
        <dbReference type="Proteomes" id="UP000051886"/>
    </source>
</evidence>
<keyword evidence="16" id="KW-0347">Helicase</keyword>
<dbReference type="InterPro" id="IPR045028">
    <property type="entry name" value="DinG/Rad3-like"/>
</dbReference>
<keyword evidence="5 12" id="KW-0540">Nuclease</keyword>
<dbReference type="PANTHER" id="PTHR11472:SF34">
    <property type="entry name" value="REGULATOR OF TELOMERE ELONGATION HELICASE 1"/>
    <property type="match status" value="1"/>
</dbReference>
<evidence type="ECO:0000256" key="3">
    <source>
        <dbReference type="ARBA" id="ARBA00022695"/>
    </source>
</evidence>
<comment type="similarity">
    <text evidence="12 13">Belongs to the helicase family. DinG subfamily. Type 2 sub-subfamily.</text>
</comment>
<comment type="cofactor">
    <cofactor evidence="1">
        <name>[4Fe-4S] cluster</name>
        <dbReference type="ChEBI" id="CHEBI:49883"/>
    </cofactor>
</comment>
<dbReference type="PROSITE" id="PS51192">
    <property type="entry name" value="HELICASE_ATP_BIND_1"/>
    <property type="match status" value="1"/>
</dbReference>
<comment type="caution">
    <text evidence="16">The sequence shown here is derived from an EMBL/GenBank/DDBJ whole genome shotgun (WGS) entry which is preliminary data.</text>
</comment>
<feature type="short sequence motif" description="DEAH box" evidence="12">
    <location>
        <begin position="484"/>
        <end position="487"/>
    </location>
</feature>
<dbReference type="GO" id="GO:0043139">
    <property type="term" value="F:5'-3' DNA helicase activity"/>
    <property type="evidence" value="ECO:0007669"/>
    <property type="project" value="UniProtKB-EC"/>
</dbReference>
<comment type="caution">
    <text evidence="12">Lacks conserved residue(s) required for the propagation of feature annotation.</text>
</comment>
<dbReference type="PATRIC" id="fig|449659.4.peg.230"/>
<dbReference type="SMART" id="SM00487">
    <property type="entry name" value="DEXDc"/>
    <property type="match status" value="1"/>
</dbReference>
<evidence type="ECO:0000313" key="16">
    <source>
        <dbReference type="EMBL" id="KRO02805.1"/>
    </source>
</evidence>
<name>A0A0R2LM37_9LACO</name>
<keyword evidence="8 12" id="KW-0269">Exonuclease</keyword>
<dbReference type="SUPFAM" id="SSF52540">
    <property type="entry name" value="P-loop containing nucleoside triphosphate hydrolases"/>
    <property type="match status" value="1"/>
</dbReference>
<dbReference type="SMART" id="SM00491">
    <property type="entry name" value="HELICc2"/>
    <property type="match status" value="1"/>
</dbReference>
<dbReference type="GO" id="GO:0003677">
    <property type="term" value="F:DNA binding"/>
    <property type="evidence" value="ECO:0007669"/>
    <property type="project" value="InterPro"/>
</dbReference>
<dbReference type="Pfam" id="PF13307">
    <property type="entry name" value="Helicase_C_2"/>
    <property type="match status" value="1"/>
</dbReference>
<dbReference type="InterPro" id="IPR027417">
    <property type="entry name" value="P-loop_NTPase"/>
</dbReference>
<organism evidence="16 17">
    <name type="scientific">Ligilactobacillus pobuzihii</name>
    <dbReference type="NCBI Taxonomy" id="449659"/>
    <lineage>
        <taxon>Bacteria</taxon>
        <taxon>Bacillati</taxon>
        <taxon>Bacillota</taxon>
        <taxon>Bacilli</taxon>
        <taxon>Lactobacillales</taxon>
        <taxon>Lactobacillaceae</taxon>
        <taxon>Ligilactobacillus</taxon>
    </lineage>
</organism>
<dbReference type="FunFam" id="3.30.420.10:FF:000045">
    <property type="entry name" value="3'-5' exonuclease DinG"/>
    <property type="match status" value="1"/>
</dbReference>
<dbReference type="PROSITE" id="PS51193">
    <property type="entry name" value="HELICASE_ATP_BIND_2"/>
    <property type="match status" value="1"/>
</dbReference>
<evidence type="ECO:0000256" key="7">
    <source>
        <dbReference type="ARBA" id="ARBA00022801"/>
    </source>
</evidence>
<comment type="function">
    <text evidence="12 13">3'-5' exonuclease.</text>
</comment>
<sequence>MKWTKSVNTGNINDCNNTFDLINCRSGEKMSAQKTYAVVDLETTGTAINGNNRIIQFSCAFIQKQHIVNEFSTLIDPKQPIPPEISQLTNISDKDVRKAPSFEEMAGTIYSLLQNTTFVAHNIAFDYNFLNSELVRVGYPELDIKGIDTVQLAQIVMPTLPSYRLSDVSHVLSLTHEQPHNAASDAQTTATLFIKLQEKIATFPVTLLERLASMGRKLELDTVDCFTDIYKKKKGQETKLPADLMSVDGIILQRPIFTKDILAPLDYPQRLADKEKLFADVIDVRPQQVAMMDEIYEFFSSSESVLVVDSPTGSGKTLAYLFPAAYQTGQGKRVVISTATNLLQAQLQENSFATLKKLLPFGCSLVSVKGNYHFIDLDRFARSLKRVQNAHTNLLQMRIMVWLMETKTGDFDELHLTKMQDPLFAEISHHGIEELDQDSSFYAVDFLRRRKKAEKNADFVLTNHAYLSNHVDELGGADTILIVDEAQHLPQMTVKSNRRALDFDEIKILADSVLVKIRSHESYSFFDLVDAGFIMGSEFKNLLQVVRVIDSRVPQLKADLTQALIPSKISFEHYYEQLVQPAKLRGFIKAHLAEFTAVDYAYQRLIKINRQLYKRYVTQSSSLHLSSIQTKLLDDYFTLTGSLLNELKNWQLFDLDHLEELFEKQVIWLSKSNVTGAHLRVNAGLMETQDFLKEHVYDHFQHTLLTGAELSLNKIQDFIRKSLDLPSQTKISGYGSVFDYQKQARAVLAYDAPDVGTIDHQKYCQYLADAISLICTEVPRQTLVLFNSLQTIADVYQILQKNGVTMNKNILAQGISGGVEKIKKRFLLDHKHQAVLLGTGSFWEGIDLPYDDLELLIVTRLPFQPVGSVLNQARYHRAENKGENPFSTIALPEAVVKLNQGFGRLIRTPTDFGAFVLLDPRVNTKKYGSVFVESFPTGVKLSQTATNEIPATLQEFFKNCELNL</sequence>
<feature type="domain" description="Helicase ATP-binding" evidence="15">
    <location>
        <begin position="274"/>
        <end position="560"/>
    </location>
</feature>
<keyword evidence="4" id="KW-0235">DNA replication</keyword>
<dbReference type="Pfam" id="PF00929">
    <property type="entry name" value="RNase_T"/>
    <property type="match status" value="1"/>
</dbReference>
<protein>
    <recommendedName>
        <fullName evidence="12 13">3'-5' exonuclease DinG</fullName>
        <ecNumber evidence="12 13">3.1.-.-</ecNumber>
    </recommendedName>
</protein>
<dbReference type="EMBL" id="JQCN01000001">
    <property type="protein sequence ID" value="KRO02805.1"/>
    <property type="molecule type" value="Genomic_DNA"/>
</dbReference>
<accession>A0A0R2LM37</accession>
<dbReference type="EC" id="3.1.-.-" evidence="12 13"/>
<evidence type="ECO:0000256" key="12">
    <source>
        <dbReference type="HAMAP-Rule" id="MF_02206"/>
    </source>
</evidence>
<dbReference type="InterPro" id="IPR014001">
    <property type="entry name" value="Helicase_ATP-bd"/>
</dbReference>
<keyword evidence="17" id="KW-1185">Reference proteome</keyword>
<dbReference type="Gene3D" id="3.30.420.10">
    <property type="entry name" value="Ribonuclease H-like superfamily/Ribonuclease H"/>
    <property type="match status" value="1"/>
</dbReference>
<evidence type="ECO:0000256" key="6">
    <source>
        <dbReference type="ARBA" id="ARBA00022741"/>
    </source>
</evidence>
<dbReference type="Pfam" id="PF00270">
    <property type="entry name" value="DEAD"/>
    <property type="match status" value="1"/>
</dbReference>
<dbReference type="InterPro" id="IPR013520">
    <property type="entry name" value="Ribonucl_H"/>
</dbReference>
<evidence type="ECO:0000256" key="1">
    <source>
        <dbReference type="ARBA" id="ARBA00001966"/>
    </source>
</evidence>
<evidence type="ECO:0000256" key="2">
    <source>
        <dbReference type="ARBA" id="ARBA00022679"/>
    </source>
</evidence>
<dbReference type="InterPro" id="IPR011545">
    <property type="entry name" value="DEAD/DEAH_box_helicase_dom"/>
</dbReference>
<dbReference type="GO" id="GO:0008408">
    <property type="term" value="F:3'-5' exonuclease activity"/>
    <property type="evidence" value="ECO:0007669"/>
    <property type="project" value="UniProtKB-UniRule"/>
</dbReference>
<dbReference type="PANTHER" id="PTHR11472">
    <property type="entry name" value="DNA REPAIR DEAD HELICASE RAD3/XP-D SUBFAMILY MEMBER"/>
    <property type="match status" value="1"/>
</dbReference>
<dbReference type="Proteomes" id="UP000051886">
    <property type="component" value="Unassembled WGS sequence"/>
</dbReference>
<evidence type="ECO:0000256" key="13">
    <source>
        <dbReference type="RuleBase" id="RU364106"/>
    </source>
</evidence>
<reference evidence="16 17" key="1">
    <citation type="journal article" date="2015" name="Genome Announc.">
        <title>Expanding the biotechnology potential of lactobacilli through comparative genomics of 213 strains and associated genera.</title>
        <authorList>
            <person name="Sun Z."/>
            <person name="Harris H.M."/>
            <person name="McCann A."/>
            <person name="Guo C."/>
            <person name="Argimon S."/>
            <person name="Zhang W."/>
            <person name="Yang X."/>
            <person name="Jeffery I.B."/>
            <person name="Cooney J.C."/>
            <person name="Kagawa T.F."/>
            <person name="Liu W."/>
            <person name="Song Y."/>
            <person name="Salvetti E."/>
            <person name="Wrobel A."/>
            <person name="Rasinkangas P."/>
            <person name="Parkhill J."/>
            <person name="Rea M.C."/>
            <person name="O'Sullivan O."/>
            <person name="Ritari J."/>
            <person name="Douillard F.P."/>
            <person name="Paul Ross R."/>
            <person name="Yang R."/>
            <person name="Briner A.E."/>
            <person name="Felis G.E."/>
            <person name="de Vos W.M."/>
            <person name="Barrangou R."/>
            <person name="Klaenhammer T.R."/>
            <person name="Caufield P.W."/>
            <person name="Cui Y."/>
            <person name="Zhang H."/>
            <person name="O'Toole P.W."/>
        </authorList>
    </citation>
    <scope>NUCLEOTIDE SEQUENCE [LARGE SCALE GENOMIC DNA]</scope>
    <source>
        <strain evidence="16 17">NBRC 103219</strain>
    </source>
</reference>
<dbReference type="InterPro" id="IPR006054">
    <property type="entry name" value="DnaQ"/>
</dbReference>
<keyword evidence="2" id="KW-0808">Transferase</keyword>
<evidence type="ECO:0000256" key="10">
    <source>
        <dbReference type="ARBA" id="ARBA00022932"/>
    </source>
</evidence>
<evidence type="ECO:0000256" key="8">
    <source>
        <dbReference type="ARBA" id="ARBA00022839"/>
    </source>
</evidence>
<dbReference type="InterPro" id="IPR012337">
    <property type="entry name" value="RNaseH-like_sf"/>
</dbReference>
<proteinExistence type="inferred from homology"/>
<dbReference type="GO" id="GO:0005524">
    <property type="term" value="F:ATP binding"/>
    <property type="evidence" value="ECO:0007669"/>
    <property type="project" value="UniProtKB-UniRule"/>
</dbReference>
<keyword evidence="6 12" id="KW-0547">Nucleotide-binding</keyword>
<evidence type="ECO:0000256" key="11">
    <source>
        <dbReference type="ARBA" id="ARBA00048954"/>
    </source>
</evidence>
<keyword evidence="9 12" id="KW-0067">ATP-binding</keyword>